<proteinExistence type="predicted"/>
<keyword evidence="2" id="KW-1185">Reference proteome</keyword>
<accession>A0ACC1ARK8</accession>
<name>A0ACC1ARK8_9ROSI</name>
<protein>
    <submittedName>
        <fullName evidence="1">Uncharacterized protein</fullName>
    </submittedName>
</protein>
<sequence>MVGVVVEGTWIALDVLKVECACLSIDPISVSGASYQPLRVPPVNNVLTALLLERMFVKGKELWGHLDGSSEAPTDPKELSLWESKDAKIASWLLNSIEPHMVNNLLSGSRSSFGRLQIVHSESQRDQFLMKLRPEFESARAGLINRAPVPSLEVCLGELLREEQRLASQLGLDQDAGGSEMVNMAYAAQLEDDPDLHHNVIVAKKLGTLPNIAARNSAIISAFVPISSPLPAVPSSSSNITSEQVQQMIIYALSALGLQGKTHLLTSPWLIDSGASNHMIGSLTALQDVRKYDGEQHIQIADGSTLPITAVGNLGSSFTNVFVSPDLSANLISVGQLVEDNCSIHFDRSGCHVQDQASGQEIAKGPKVGRLFPL</sequence>
<organism evidence="1 2">
    <name type="scientific">Pistacia atlantica</name>
    <dbReference type="NCBI Taxonomy" id="434234"/>
    <lineage>
        <taxon>Eukaryota</taxon>
        <taxon>Viridiplantae</taxon>
        <taxon>Streptophyta</taxon>
        <taxon>Embryophyta</taxon>
        <taxon>Tracheophyta</taxon>
        <taxon>Spermatophyta</taxon>
        <taxon>Magnoliopsida</taxon>
        <taxon>eudicotyledons</taxon>
        <taxon>Gunneridae</taxon>
        <taxon>Pentapetalae</taxon>
        <taxon>rosids</taxon>
        <taxon>malvids</taxon>
        <taxon>Sapindales</taxon>
        <taxon>Anacardiaceae</taxon>
        <taxon>Pistacia</taxon>
    </lineage>
</organism>
<evidence type="ECO:0000313" key="2">
    <source>
        <dbReference type="Proteomes" id="UP001164250"/>
    </source>
</evidence>
<dbReference type="EMBL" id="CM047905">
    <property type="protein sequence ID" value="KAJ0089293.1"/>
    <property type="molecule type" value="Genomic_DNA"/>
</dbReference>
<evidence type="ECO:0000313" key="1">
    <source>
        <dbReference type="EMBL" id="KAJ0089293.1"/>
    </source>
</evidence>
<reference evidence="2" key="1">
    <citation type="journal article" date="2023" name="G3 (Bethesda)">
        <title>Genome assembly and association tests identify interacting loci associated with vigor, precocity, and sex in interspecific pistachio rootstocks.</title>
        <authorList>
            <person name="Palmer W."/>
            <person name="Jacygrad E."/>
            <person name="Sagayaradj S."/>
            <person name="Cavanaugh K."/>
            <person name="Han R."/>
            <person name="Bertier L."/>
            <person name="Beede B."/>
            <person name="Kafkas S."/>
            <person name="Golino D."/>
            <person name="Preece J."/>
            <person name="Michelmore R."/>
        </authorList>
    </citation>
    <scope>NUCLEOTIDE SEQUENCE [LARGE SCALE GENOMIC DNA]</scope>
</reference>
<gene>
    <name evidence="1" type="ORF">Patl1_32564</name>
</gene>
<dbReference type="Proteomes" id="UP001164250">
    <property type="component" value="Chromosome 9"/>
</dbReference>
<comment type="caution">
    <text evidence="1">The sequence shown here is derived from an EMBL/GenBank/DDBJ whole genome shotgun (WGS) entry which is preliminary data.</text>
</comment>